<sequence>MHKTLLSDGLVNTRDFAIDLDDRRLYYADWNRERPIRTDGSGRLEQRGLHRGRHPASQRNRGRPLAPRALLARRGHQTPLLHRHRRSQPSHRLRLSRAPLRTHRPQRAALLLDRLEGVTSVSTRSPSTVRAIPPSPPASEPRPTSSVSPLLTNSATDRRRPARTTTEAARRCAFPEGPR</sequence>
<organism evidence="2 3">
    <name type="scientific">Steinernema carpocapsae</name>
    <name type="common">Entomopathogenic nematode</name>
    <dbReference type="NCBI Taxonomy" id="34508"/>
    <lineage>
        <taxon>Eukaryota</taxon>
        <taxon>Metazoa</taxon>
        <taxon>Ecdysozoa</taxon>
        <taxon>Nematoda</taxon>
        <taxon>Chromadorea</taxon>
        <taxon>Rhabditida</taxon>
        <taxon>Tylenchina</taxon>
        <taxon>Panagrolaimomorpha</taxon>
        <taxon>Strongyloidoidea</taxon>
        <taxon>Steinernematidae</taxon>
        <taxon>Steinernema</taxon>
    </lineage>
</organism>
<reference evidence="2 3" key="1">
    <citation type="journal article" date="2015" name="Genome Biol.">
        <title>Comparative genomics of Steinernema reveals deeply conserved gene regulatory networks.</title>
        <authorList>
            <person name="Dillman A.R."/>
            <person name="Macchietto M."/>
            <person name="Porter C.F."/>
            <person name="Rogers A."/>
            <person name="Williams B."/>
            <person name="Antoshechkin I."/>
            <person name="Lee M.M."/>
            <person name="Goodwin Z."/>
            <person name="Lu X."/>
            <person name="Lewis E.E."/>
            <person name="Goodrich-Blair H."/>
            <person name="Stock S.P."/>
            <person name="Adams B.J."/>
            <person name="Sternberg P.W."/>
            <person name="Mortazavi A."/>
        </authorList>
    </citation>
    <scope>NUCLEOTIDE SEQUENCE [LARGE SCALE GENOMIC DNA]</scope>
    <source>
        <strain evidence="2 3">ALL</strain>
    </source>
</reference>
<evidence type="ECO:0000313" key="3">
    <source>
        <dbReference type="Proteomes" id="UP000298663"/>
    </source>
</evidence>
<dbReference type="Proteomes" id="UP000298663">
    <property type="component" value="Unassembled WGS sequence"/>
</dbReference>
<feature type="compositionally biased region" description="Basic and acidic residues" evidence="1">
    <location>
        <begin position="36"/>
        <end position="48"/>
    </location>
</feature>
<evidence type="ECO:0000313" key="2">
    <source>
        <dbReference type="EMBL" id="TKR60675.1"/>
    </source>
</evidence>
<comment type="caution">
    <text evidence="2">The sequence shown here is derived from an EMBL/GenBank/DDBJ whole genome shotgun (WGS) entry which is preliminary data.</text>
</comment>
<dbReference type="EMBL" id="AZBU02000011">
    <property type="protein sequence ID" value="TKR60675.1"/>
    <property type="molecule type" value="Genomic_DNA"/>
</dbReference>
<name>A0A4V5ZXR0_STECR</name>
<proteinExistence type="predicted"/>
<protein>
    <submittedName>
        <fullName evidence="2">Uncharacterized protein</fullName>
    </submittedName>
</protein>
<feature type="region of interest" description="Disordered" evidence="1">
    <location>
        <begin position="36"/>
        <end position="63"/>
    </location>
</feature>
<reference evidence="2 3" key="2">
    <citation type="journal article" date="2019" name="G3 (Bethesda)">
        <title>Hybrid Assembly of the Genome of the Entomopathogenic Nematode Steinernema carpocapsae Identifies the X-Chromosome.</title>
        <authorList>
            <person name="Serra L."/>
            <person name="Macchietto M."/>
            <person name="Macias-Munoz A."/>
            <person name="McGill C.J."/>
            <person name="Rodriguez I.M."/>
            <person name="Rodriguez B."/>
            <person name="Murad R."/>
            <person name="Mortazavi A."/>
        </authorList>
    </citation>
    <scope>NUCLEOTIDE SEQUENCE [LARGE SCALE GENOMIC DNA]</scope>
    <source>
        <strain evidence="2 3">ALL</strain>
    </source>
</reference>
<dbReference type="SMART" id="SM00135">
    <property type="entry name" value="LY"/>
    <property type="match status" value="1"/>
</dbReference>
<keyword evidence="3" id="KW-1185">Reference proteome</keyword>
<feature type="region of interest" description="Disordered" evidence="1">
    <location>
        <begin position="118"/>
        <end position="179"/>
    </location>
</feature>
<accession>A0A4V5ZXR0</accession>
<feature type="region of interest" description="Disordered" evidence="1">
    <location>
        <begin position="78"/>
        <end position="98"/>
    </location>
</feature>
<gene>
    <name evidence="2" type="ORF">L596_027887</name>
</gene>
<feature type="compositionally biased region" description="Low complexity" evidence="1">
    <location>
        <begin position="118"/>
        <end position="130"/>
    </location>
</feature>
<dbReference type="OrthoDB" id="9990982at2759"/>
<evidence type="ECO:0000256" key="1">
    <source>
        <dbReference type="SAM" id="MobiDB-lite"/>
    </source>
</evidence>
<dbReference type="InterPro" id="IPR000033">
    <property type="entry name" value="LDLR_classB_rpt"/>
</dbReference>
<feature type="compositionally biased region" description="Basic residues" evidence="1">
    <location>
        <begin position="49"/>
        <end position="62"/>
    </location>
</feature>
<dbReference type="AlphaFoldDB" id="A0A4V5ZXR0"/>